<dbReference type="Proteomes" id="UP000824533">
    <property type="component" value="Linkage Group LG01"/>
</dbReference>
<evidence type="ECO:0000313" key="1">
    <source>
        <dbReference type="EMBL" id="KAJ0183742.1"/>
    </source>
</evidence>
<organism evidence="1 2">
    <name type="scientific">Dendrolimus kikuchii</name>
    <dbReference type="NCBI Taxonomy" id="765133"/>
    <lineage>
        <taxon>Eukaryota</taxon>
        <taxon>Metazoa</taxon>
        <taxon>Ecdysozoa</taxon>
        <taxon>Arthropoda</taxon>
        <taxon>Hexapoda</taxon>
        <taxon>Insecta</taxon>
        <taxon>Pterygota</taxon>
        <taxon>Neoptera</taxon>
        <taxon>Endopterygota</taxon>
        <taxon>Lepidoptera</taxon>
        <taxon>Glossata</taxon>
        <taxon>Ditrysia</taxon>
        <taxon>Bombycoidea</taxon>
        <taxon>Lasiocampidae</taxon>
        <taxon>Dendrolimus</taxon>
    </lineage>
</organism>
<protein>
    <submittedName>
        <fullName evidence="1">Uncharacterized protein</fullName>
    </submittedName>
</protein>
<gene>
    <name evidence="1" type="ORF">K1T71_000165</name>
</gene>
<proteinExistence type="predicted"/>
<keyword evidence="2" id="KW-1185">Reference proteome</keyword>
<reference evidence="1 2" key="1">
    <citation type="journal article" date="2021" name="Front. Genet.">
        <title>Chromosome-Level Genome Assembly Reveals Significant Gene Expansion in the Toll and IMD Signaling Pathways of Dendrolimus kikuchii.</title>
        <authorList>
            <person name="Zhou J."/>
            <person name="Wu P."/>
            <person name="Xiong Z."/>
            <person name="Liu N."/>
            <person name="Zhao N."/>
            <person name="Ji M."/>
            <person name="Qiu Y."/>
            <person name="Yang B."/>
        </authorList>
    </citation>
    <scope>NUCLEOTIDE SEQUENCE [LARGE SCALE GENOMIC DNA]</scope>
    <source>
        <strain evidence="1">Ann1</strain>
    </source>
</reference>
<name>A0ACC1DK06_9NEOP</name>
<sequence length="145" mass="16773">MARCSRNDDSECQKWLPFSLLCIGRRLTHKEGMRFWFQRFRSGNFDLQNKPRGRPETKVDNAELKAIVEADPSQTTFEIAAGCGVSDKTVLIHLKQIGKVKKLERWVPHELSAANRQTRVDCCITLLNWHNNEGILNRIFTCDEK</sequence>
<evidence type="ECO:0000313" key="2">
    <source>
        <dbReference type="Proteomes" id="UP000824533"/>
    </source>
</evidence>
<dbReference type="EMBL" id="CM034387">
    <property type="protein sequence ID" value="KAJ0183742.1"/>
    <property type="molecule type" value="Genomic_DNA"/>
</dbReference>
<comment type="caution">
    <text evidence="1">The sequence shown here is derived from an EMBL/GenBank/DDBJ whole genome shotgun (WGS) entry which is preliminary data.</text>
</comment>
<accession>A0ACC1DK06</accession>